<evidence type="ECO:0000256" key="4">
    <source>
        <dbReference type="ARBA" id="ARBA00007389"/>
    </source>
</evidence>
<evidence type="ECO:0000313" key="12">
    <source>
        <dbReference type="Proteomes" id="UP000009309"/>
    </source>
</evidence>
<keyword evidence="8 9" id="KW-0456">Lyase</keyword>
<comment type="similarity">
    <text evidence="4 9">Belongs to the mannonate dehydratase family.</text>
</comment>
<evidence type="ECO:0000256" key="5">
    <source>
        <dbReference type="ARBA" id="ARBA00012927"/>
    </source>
</evidence>
<dbReference type="PANTHER" id="PTHR30387:SF2">
    <property type="entry name" value="MANNONATE DEHYDRATASE"/>
    <property type="match status" value="1"/>
</dbReference>
<dbReference type="Proteomes" id="UP000009309">
    <property type="component" value="Unassembled WGS sequence"/>
</dbReference>
<evidence type="ECO:0000256" key="6">
    <source>
        <dbReference type="ARBA" id="ARBA00023004"/>
    </source>
</evidence>
<dbReference type="InterPro" id="IPR036237">
    <property type="entry name" value="Xyl_isomerase-like_sf"/>
</dbReference>
<dbReference type="OrthoDB" id="9780250at2"/>
<dbReference type="GO" id="GO:0030145">
    <property type="term" value="F:manganese ion binding"/>
    <property type="evidence" value="ECO:0007669"/>
    <property type="project" value="TreeGrafter"/>
</dbReference>
<dbReference type="PIRSF" id="PIRSF016049">
    <property type="entry name" value="Man_dehyd"/>
    <property type="match status" value="1"/>
</dbReference>
<evidence type="ECO:0000256" key="8">
    <source>
        <dbReference type="ARBA" id="ARBA00023239"/>
    </source>
</evidence>
<evidence type="ECO:0000256" key="2">
    <source>
        <dbReference type="ARBA" id="ARBA00002713"/>
    </source>
</evidence>
<comment type="cofactor">
    <cofactor evidence="9">
        <name>Fe(2+)</name>
        <dbReference type="ChEBI" id="CHEBI:29033"/>
    </cofactor>
    <cofactor evidence="9">
        <name>Mn(2+)</name>
        <dbReference type="ChEBI" id="CHEBI:29035"/>
    </cofactor>
</comment>
<evidence type="ECO:0000256" key="7">
    <source>
        <dbReference type="ARBA" id="ARBA00023211"/>
    </source>
</evidence>
<feature type="region of interest" description="Disordered" evidence="10">
    <location>
        <begin position="404"/>
        <end position="428"/>
    </location>
</feature>
<dbReference type="NCBIfam" id="NF003027">
    <property type="entry name" value="PRK03906.1"/>
    <property type="match status" value="1"/>
</dbReference>
<gene>
    <name evidence="9" type="primary">uxuA</name>
    <name evidence="11" type="ORF">BN8_04110</name>
</gene>
<comment type="caution">
    <text evidence="11">The sequence shown here is derived from an EMBL/GenBank/DDBJ whole genome shotgun (WGS) entry which is preliminary data.</text>
</comment>
<dbReference type="GO" id="GO:0008198">
    <property type="term" value="F:ferrous iron binding"/>
    <property type="evidence" value="ECO:0007669"/>
    <property type="project" value="TreeGrafter"/>
</dbReference>
<keyword evidence="12" id="KW-1185">Reference proteome</keyword>
<protein>
    <recommendedName>
        <fullName evidence="5 9">Mannonate dehydratase</fullName>
        <ecNumber evidence="5 9">4.2.1.8</ecNumber>
    </recommendedName>
    <alternativeName>
        <fullName evidence="9">D-mannonate hydro-lyase</fullName>
    </alternativeName>
</protein>
<organism evidence="11 12">
    <name type="scientific">Fibrisoma limi BUZ 3</name>
    <dbReference type="NCBI Taxonomy" id="1185876"/>
    <lineage>
        <taxon>Bacteria</taxon>
        <taxon>Pseudomonadati</taxon>
        <taxon>Bacteroidota</taxon>
        <taxon>Cytophagia</taxon>
        <taxon>Cytophagales</taxon>
        <taxon>Spirosomataceae</taxon>
        <taxon>Fibrisoma</taxon>
    </lineage>
</organism>
<keyword evidence="7 9" id="KW-0464">Manganese</keyword>
<comment type="catalytic activity">
    <reaction evidence="1 9">
        <text>D-mannonate = 2-dehydro-3-deoxy-D-gluconate + H2O</text>
        <dbReference type="Rhea" id="RHEA:20097"/>
        <dbReference type="ChEBI" id="CHEBI:15377"/>
        <dbReference type="ChEBI" id="CHEBI:17767"/>
        <dbReference type="ChEBI" id="CHEBI:57990"/>
        <dbReference type="EC" id="4.2.1.8"/>
    </reaction>
</comment>
<dbReference type="EMBL" id="CAIT01000007">
    <property type="protein sequence ID" value="CCH54894.1"/>
    <property type="molecule type" value="Genomic_DNA"/>
</dbReference>
<accession>I2GLW8</accession>
<comment type="function">
    <text evidence="2 9">Catalyzes the dehydration of D-mannonate.</text>
</comment>
<dbReference type="eggNOG" id="COG1312">
    <property type="taxonomic scope" value="Bacteria"/>
</dbReference>
<reference evidence="11 12" key="1">
    <citation type="journal article" date="2012" name="J. Bacteriol.">
        <title>Genome Sequence of the Filamentous Bacterium Fibrisoma limi BUZ 3T.</title>
        <authorList>
            <person name="Filippini M."/>
            <person name="Qi W."/>
            <person name="Jaenicke S."/>
            <person name="Goesmann A."/>
            <person name="Smits T.H."/>
            <person name="Bagheri H.C."/>
        </authorList>
    </citation>
    <scope>NUCLEOTIDE SEQUENCE [LARGE SCALE GENOMIC DNA]</scope>
    <source>
        <strain evidence="12">BUZ 3T</strain>
    </source>
</reference>
<evidence type="ECO:0000256" key="3">
    <source>
        <dbReference type="ARBA" id="ARBA00004892"/>
    </source>
</evidence>
<dbReference type="InterPro" id="IPR004628">
    <property type="entry name" value="Man_deHydtase"/>
</dbReference>
<keyword evidence="6 9" id="KW-0408">Iron</keyword>
<dbReference type="STRING" id="1185876.BN8_04110"/>
<dbReference type="GO" id="GO:0042840">
    <property type="term" value="P:D-glucuronate catabolic process"/>
    <property type="evidence" value="ECO:0007669"/>
    <property type="project" value="TreeGrafter"/>
</dbReference>
<evidence type="ECO:0000313" key="11">
    <source>
        <dbReference type="EMBL" id="CCH54894.1"/>
    </source>
</evidence>
<dbReference type="PANTHER" id="PTHR30387">
    <property type="entry name" value="MANNONATE DEHYDRATASE"/>
    <property type="match status" value="1"/>
</dbReference>
<dbReference type="HAMAP" id="MF_00106">
    <property type="entry name" value="UxuA"/>
    <property type="match status" value="1"/>
</dbReference>
<dbReference type="AlphaFoldDB" id="I2GLW8"/>
<dbReference type="Pfam" id="PF03786">
    <property type="entry name" value="UxuA"/>
    <property type="match status" value="1"/>
</dbReference>
<dbReference type="RefSeq" id="WP_009283470.1">
    <property type="nucleotide sequence ID" value="NZ_CAIT01000007.1"/>
</dbReference>
<dbReference type="NCBIfam" id="TIGR00695">
    <property type="entry name" value="uxuA"/>
    <property type="match status" value="1"/>
</dbReference>
<dbReference type="UniPathway" id="UPA00246"/>
<proteinExistence type="inferred from homology"/>
<name>I2GLW8_9BACT</name>
<evidence type="ECO:0000256" key="9">
    <source>
        <dbReference type="HAMAP-Rule" id="MF_00106"/>
    </source>
</evidence>
<dbReference type="Gene3D" id="3.20.20.150">
    <property type="entry name" value="Divalent-metal-dependent TIM barrel enzymes"/>
    <property type="match status" value="2"/>
</dbReference>
<sequence length="428" mass="48096">MSMLQTMRWFGPNDPVSLMDIRQAGCSGVVTALHQLPVGEVWSVEEIEKRKQLVEADNDRYSPLCWSVVESLPVHEAIKKGQPERAVYIENYKQSIRNLAACGIRTVCYNFMPVLDWSRTNLTYEMPDGSRALRFVWEDFAVFDLYILKRPGAEADYEPEIIESAREKFAQMTPERVLELSAIVLLGLPGSEESFTMDTFQDLLNEYAYIGDAELRENLYFFIQEVAPVAQEVGVNLCIHPDDPPRPLLGLPRVVSTEADLAQLMAACDVTANGITFCTGSLGVRADNDLPGMIQRFGERIHFIHLRTTKREEDPRNFHEADHLAGDVDMYAVVKALVMEQHRRVRIGVGETSIPMRPDHGHQMLDDLHKKTYPGYSAIGRLRGLAELRGLELGITRALEEMTSPPAPLLQKERGGGNGQLSVAQSVR</sequence>
<dbReference type="EC" id="4.2.1.8" evidence="5 9"/>
<comment type="pathway">
    <text evidence="3 9">Carbohydrate metabolism; pentose and glucuronate interconversion.</text>
</comment>
<dbReference type="GO" id="GO:0008927">
    <property type="term" value="F:mannonate dehydratase activity"/>
    <property type="evidence" value="ECO:0007669"/>
    <property type="project" value="UniProtKB-UniRule"/>
</dbReference>
<evidence type="ECO:0000256" key="10">
    <source>
        <dbReference type="SAM" id="MobiDB-lite"/>
    </source>
</evidence>
<evidence type="ECO:0000256" key="1">
    <source>
        <dbReference type="ARBA" id="ARBA00001794"/>
    </source>
</evidence>
<dbReference type="SUPFAM" id="SSF51658">
    <property type="entry name" value="Xylose isomerase-like"/>
    <property type="match status" value="1"/>
</dbReference>